<evidence type="ECO:0000256" key="4">
    <source>
        <dbReference type="ARBA" id="ARBA00023136"/>
    </source>
</evidence>
<feature type="transmembrane region" description="Helical" evidence="5">
    <location>
        <begin position="214"/>
        <end position="231"/>
    </location>
</feature>
<sequence>MSLRDNKIEIEGRSLLLNILAIIINVIGVFFIAKGFHLSAGENSVLYKIIGFVLFVIGLGGLTALKGMFMFSYVARVFVGGLFIVSGLVKANDPWGFAFKLEEYFSPMGLSYDFPFFESFTPYVLELSILICIVEIVLGVAVIVGGKIRLTSWLLVFMMLFFSWLTYYTYSCVEANELLREMGELTVRDCVTDCGCFGDALRGSVGRSLTPYESFWKDLVLFYFVIIIFINQRKIEQNTYKENWVMAPSSLLVVIFFSWVFGWYFPIIFYILTLLGAYIVGNMNIGKIAKPWKMAVFVAFTSFLFSMYTTNYLPIKDYRAYQVGNNINEQMNMGVAEVVAYKLVYKNKQSGTEKEFDLGEYEVYGDTSQWVYVDRKETLISAGVDAPIYDFVLVTDYEKLPKEVLANPVLDSLVQLDFESYYEEKLVVKSKLGVDTISKYDYQPYFIPQATEPDEIDTIFYTKMDEFYGLMDPSAHYKVDVTQYILSLDKVILMTIRDIESYNKSSISDLKKVLAGAKKNNIPFYILTPATQDQMDEFRTVNEFDAPYLSIDGTEIKIIVRSNPGLLILSNATVLDKWGSKSIPDFEKLTEKFEN</sequence>
<dbReference type="AlphaFoldDB" id="A0A2W1NSV3"/>
<name>A0A2W1NSV3_9FLAO</name>
<feature type="transmembrane region" description="Helical" evidence="5">
    <location>
        <begin position="12"/>
        <end position="33"/>
    </location>
</feature>
<feature type="transmembrane region" description="Helical" evidence="5">
    <location>
        <begin position="152"/>
        <end position="170"/>
    </location>
</feature>
<keyword evidence="2 5" id="KW-0812">Transmembrane</keyword>
<keyword evidence="8" id="KW-1185">Reference proteome</keyword>
<evidence type="ECO:0000313" key="8">
    <source>
        <dbReference type="Proteomes" id="UP000249248"/>
    </source>
</evidence>
<keyword evidence="3 5" id="KW-1133">Transmembrane helix</keyword>
<protein>
    <recommendedName>
        <fullName evidence="6">Methylamine utilisation protein MauE domain-containing protein</fullName>
    </recommendedName>
</protein>
<evidence type="ECO:0000313" key="7">
    <source>
        <dbReference type="EMBL" id="PZE17758.1"/>
    </source>
</evidence>
<dbReference type="EMBL" id="QKSB01000002">
    <property type="protein sequence ID" value="PZE17758.1"/>
    <property type="molecule type" value="Genomic_DNA"/>
</dbReference>
<dbReference type="InterPro" id="IPR009908">
    <property type="entry name" value="Methylamine_util_MauE"/>
</dbReference>
<dbReference type="Pfam" id="PF07291">
    <property type="entry name" value="MauE"/>
    <property type="match status" value="1"/>
</dbReference>
<dbReference type="GO" id="GO:0030416">
    <property type="term" value="P:methylamine metabolic process"/>
    <property type="evidence" value="ECO:0007669"/>
    <property type="project" value="InterPro"/>
</dbReference>
<dbReference type="OrthoDB" id="648842at2"/>
<feature type="transmembrane region" description="Helical" evidence="5">
    <location>
        <begin position="267"/>
        <end position="285"/>
    </location>
</feature>
<comment type="caution">
    <text evidence="7">The sequence shown here is derived from an EMBL/GenBank/DDBJ whole genome shotgun (WGS) entry which is preliminary data.</text>
</comment>
<proteinExistence type="predicted"/>
<evidence type="ECO:0000256" key="2">
    <source>
        <dbReference type="ARBA" id="ARBA00022692"/>
    </source>
</evidence>
<dbReference type="RefSeq" id="WP_111061909.1">
    <property type="nucleotide sequence ID" value="NZ_JBHUCU010000002.1"/>
</dbReference>
<accession>A0A2W1NSV3</accession>
<feature type="transmembrane region" description="Helical" evidence="5">
    <location>
        <begin position="123"/>
        <end position="145"/>
    </location>
</feature>
<feature type="transmembrane region" description="Helical" evidence="5">
    <location>
        <begin position="292"/>
        <end position="309"/>
    </location>
</feature>
<evidence type="ECO:0000256" key="3">
    <source>
        <dbReference type="ARBA" id="ARBA00022989"/>
    </source>
</evidence>
<evidence type="ECO:0000256" key="1">
    <source>
        <dbReference type="ARBA" id="ARBA00004141"/>
    </source>
</evidence>
<comment type="subcellular location">
    <subcellularLocation>
        <location evidence="1">Membrane</location>
        <topology evidence="1">Multi-pass membrane protein</topology>
    </subcellularLocation>
</comment>
<evidence type="ECO:0000256" key="5">
    <source>
        <dbReference type="SAM" id="Phobius"/>
    </source>
</evidence>
<dbReference type="Proteomes" id="UP000249248">
    <property type="component" value="Unassembled WGS sequence"/>
</dbReference>
<feature type="transmembrane region" description="Helical" evidence="5">
    <location>
        <begin position="243"/>
        <end position="261"/>
    </location>
</feature>
<gene>
    <name evidence="7" type="ORF">DNU06_03835</name>
</gene>
<organism evidence="7 8">
    <name type="scientific">Putridiphycobacter roseus</name>
    <dbReference type="NCBI Taxonomy" id="2219161"/>
    <lineage>
        <taxon>Bacteria</taxon>
        <taxon>Pseudomonadati</taxon>
        <taxon>Bacteroidota</taxon>
        <taxon>Flavobacteriia</taxon>
        <taxon>Flavobacteriales</taxon>
        <taxon>Crocinitomicaceae</taxon>
        <taxon>Putridiphycobacter</taxon>
    </lineage>
</organism>
<feature type="transmembrane region" description="Helical" evidence="5">
    <location>
        <begin position="71"/>
        <end position="89"/>
    </location>
</feature>
<dbReference type="GO" id="GO:0016020">
    <property type="term" value="C:membrane"/>
    <property type="evidence" value="ECO:0007669"/>
    <property type="project" value="UniProtKB-SubCell"/>
</dbReference>
<feature type="domain" description="Methylamine utilisation protein MauE" evidence="6">
    <location>
        <begin position="70"/>
        <end position="170"/>
    </location>
</feature>
<evidence type="ECO:0000259" key="6">
    <source>
        <dbReference type="Pfam" id="PF07291"/>
    </source>
</evidence>
<reference evidence="7 8" key="1">
    <citation type="submission" date="2018-06" db="EMBL/GenBank/DDBJ databases">
        <title>The draft genome sequence of Crocinitomix sp. SM1701.</title>
        <authorList>
            <person name="Zhang X."/>
        </authorList>
    </citation>
    <scope>NUCLEOTIDE SEQUENCE [LARGE SCALE GENOMIC DNA]</scope>
    <source>
        <strain evidence="7 8">SM1701</strain>
    </source>
</reference>
<keyword evidence="4 5" id="KW-0472">Membrane</keyword>
<feature type="transmembrane region" description="Helical" evidence="5">
    <location>
        <begin position="45"/>
        <end position="64"/>
    </location>
</feature>